<evidence type="ECO:0000259" key="5">
    <source>
        <dbReference type="PROSITE" id="PS50977"/>
    </source>
</evidence>
<evidence type="ECO:0000313" key="7">
    <source>
        <dbReference type="Proteomes" id="UP000245711"/>
    </source>
</evidence>
<keyword evidence="3" id="KW-0804">Transcription</keyword>
<dbReference type="InterPro" id="IPR036271">
    <property type="entry name" value="Tet_transcr_reg_TetR-rel_C_sf"/>
</dbReference>
<dbReference type="AlphaFoldDB" id="A0A2S2BUC4"/>
<dbReference type="PANTHER" id="PTHR30055:SF234">
    <property type="entry name" value="HTH-TYPE TRANSCRIPTIONAL REGULATOR BETI"/>
    <property type="match status" value="1"/>
</dbReference>
<dbReference type="Proteomes" id="UP000245711">
    <property type="component" value="Chromosome"/>
</dbReference>
<feature type="DNA-binding region" description="H-T-H motif" evidence="4">
    <location>
        <begin position="30"/>
        <end position="49"/>
    </location>
</feature>
<evidence type="ECO:0000256" key="4">
    <source>
        <dbReference type="PROSITE-ProRule" id="PRU00335"/>
    </source>
</evidence>
<dbReference type="InterPro" id="IPR001647">
    <property type="entry name" value="HTH_TetR"/>
</dbReference>
<keyword evidence="1" id="KW-0805">Transcription regulation</keyword>
<dbReference type="PROSITE" id="PS50977">
    <property type="entry name" value="HTH_TETR_2"/>
    <property type="match status" value="1"/>
</dbReference>
<accession>A0A2S2BUC4</accession>
<proteinExistence type="predicted"/>
<evidence type="ECO:0000256" key="1">
    <source>
        <dbReference type="ARBA" id="ARBA00023015"/>
    </source>
</evidence>
<dbReference type="Gene3D" id="1.10.357.10">
    <property type="entry name" value="Tetracycline Repressor, domain 2"/>
    <property type="match status" value="1"/>
</dbReference>
<gene>
    <name evidence="6" type="ORF">CBI38_11810</name>
</gene>
<dbReference type="KEGG" id="roz:CBI38_11810"/>
<dbReference type="GO" id="GO:0003700">
    <property type="term" value="F:DNA-binding transcription factor activity"/>
    <property type="evidence" value="ECO:0007669"/>
    <property type="project" value="TreeGrafter"/>
</dbReference>
<dbReference type="GO" id="GO:0000976">
    <property type="term" value="F:transcription cis-regulatory region binding"/>
    <property type="evidence" value="ECO:0007669"/>
    <property type="project" value="TreeGrafter"/>
</dbReference>
<organism evidence="6 7">
    <name type="scientific">Rhodococcus oxybenzonivorans</name>
    <dbReference type="NCBI Taxonomy" id="1990687"/>
    <lineage>
        <taxon>Bacteria</taxon>
        <taxon>Bacillati</taxon>
        <taxon>Actinomycetota</taxon>
        <taxon>Actinomycetes</taxon>
        <taxon>Mycobacteriales</taxon>
        <taxon>Nocardiaceae</taxon>
        <taxon>Rhodococcus</taxon>
    </lineage>
</organism>
<keyword evidence="2 4" id="KW-0238">DNA-binding</keyword>
<evidence type="ECO:0000256" key="3">
    <source>
        <dbReference type="ARBA" id="ARBA00023163"/>
    </source>
</evidence>
<feature type="domain" description="HTH tetR-type" evidence="5">
    <location>
        <begin position="7"/>
        <end position="67"/>
    </location>
</feature>
<dbReference type="OrthoDB" id="5242433at2"/>
<keyword evidence="7" id="KW-1185">Reference proteome</keyword>
<dbReference type="SUPFAM" id="SSF46689">
    <property type="entry name" value="Homeodomain-like"/>
    <property type="match status" value="1"/>
</dbReference>
<dbReference type="SUPFAM" id="SSF48498">
    <property type="entry name" value="Tetracyclin repressor-like, C-terminal domain"/>
    <property type="match status" value="1"/>
</dbReference>
<dbReference type="Pfam" id="PF00440">
    <property type="entry name" value="TetR_N"/>
    <property type="match status" value="1"/>
</dbReference>
<dbReference type="InterPro" id="IPR050109">
    <property type="entry name" value="HTH-type_TetR-like_transc_reg"/>
</dbReference>
<dbReference type="EMBL" id="CP021354">
    <property type="protein sequence ID" value="AWK72164.1"/>
    <property type="molecule type" value="Genomic_DNA"/>
</dbReference>
<evidence type="ECO:0000256" key="2">
    <source>
        <dbReference type="ARBA" id="ARBA00023125"/>
    </source>
</evidence>
<reference evidence="6 7" key="1">
    <citation type="submission" date="2017-05" db="EMBL/GenBank/DDBJ databases">
        <title>Isolation of Rhodococcus sp. S2-17 biodegrading of BP-3.</title>
        <authorList>
            <person name="Lee Y."/>
            <person name="Kim K.H."/>
            <person name="Chun B.H."/>
            <person name="Jung H.S."/>
            <person name="Jeon C.O."/>
        </authorList>
    </citation>
    <scope>NUCLEOTIDE SEQUENCE [LARGE SCALE GENOMIC DNA]</scope>
    <source>
        <strain evidence="6 7">S2-17</strain>
    </source>
</reference>
<dbReference type="PANTHER" id="PTHR30055">
    <property type="entry name" value="HTH-TYPE TRANSCRIPTIONAL REGULATOR RUTR"/>
    <property type="match status" value="1"/>
</dbReference>
<protein>
    <submittedName>
        <fullName evidence="6">TetR family transcriptional regulator</fullName>
    </submittedName>
</protein>
<sequence>MARIPAAERRAELVAAAVRVIAAEGVDGATTRRIAQEANAPLATLHYCFATKEVLFAAVFEHVARLYREVLIRNDVHDDVTTTARALLRGVMEWYLANPDFGAAIVELISWGQRQEGEQAKMVYNEAFATIRVILEAAATSAGQSVDSDTVDELTYILSTLSDGFALNWLVFTDPTAAERQIELTLGVLDAWMAAHLGDAPAPAAPAPKAASPEEAMRSLVSWVGVE</sequence>
<dbReference type="RefSeq" id="WP_109329079.1">
    <property type="nucleotide sequence ID" value="NZ_CP021354.1"/>
</dbReference>
<dbReference type="InterPro" id="IPR009057">
    <property type="entry name" value="Homeodomain-like_sf"/>
</dbReference>
<evidence type="ECO:0000313" key="6">
    <source>
        <dbReference type="EMBL" id="AWK72164.1"/>
    </source>
</evidence>
<name>A0A2S2BUC4_9NOCA</name>